<dbReference type="Proteomes" id="UP001597493">
    <property type="component" value="Unassembled WGS sequence"/>
</dbReference>
<feature type="binding site" evidence="5">
    <location>
        <position position="49"/>
    </location>
    <ligand>
        <name>ATP</name>
        <dbReference type="ChEBI" id="CHEBI:30616"/>
    </ligand>
</feature>
<dbReference type="Gene3D" id="3.40.50.300">
    <property type="entry name" value="P-loop containing nucleotide triphosphate hydrolases"/>
    <property type="match status" value="1"/>
</dbReference>
<keyword evidence="4 5" id="KW-0067">ATP-binding</keyword>
<dbReference type="SUPFAM" id="SSF52540">
    <property type="entry name" value="P-loop containing nucleoside triphosphate hydrolases"/>
    <property type="match status" value="1"/>
</dbReference>
<dbReference type="RefSeq" id="WP_379270394.1">
    <property type="nucleotide sequence ID" value="NZ_JBHUGT010000023.1"/>
</dbReference>
<dbReference type="InterPro" id="IPR008271">
    <property type="entry name" value="Ser/Thr_kinase_AS"/>
</dbReference>
<feature type="domain" description="Protein kinase" evidence="6">
    <location>
        <begin position="19"/>
        <end position="270"/>
    </location>
</feature>
<evidence type="ECO:0000256" key="1">
    <source>
        <dbReference type="ARBA" id="ARBA00022679"/>
    </source>
</evidence>
<dbReference type="SUPFAM" id="SSF56112">
    <property type="entry name" value="Protein kinase-like (PK-like)"/>
    <property type="match status" value="1"/>
</dbReference>
<dbReference type="InterPro" id="IPR027417">
    <property type="entry name" value="P-loop_NTPase"/>
</dbReference>
<dbReference type="EMBL" id="JBHUMY010000006">
    <property type="protein sequence ID" value="MFD2659707.1"/>
    <property type="molecule type" value="Genomic_DNA"/>
</dbReference>
<reference evidence="8" key="1">
    <citation type="journal article" date="2019" name="Int. J. Syst. Evol. Microbiol.">
        <title>The Global Catalogue of Microorganisms (GCM) 10K type strain sequencing project: providing services to taxonomists for standard genome sequencing and annotation.</title>
        <authorList>
            <consortium name="The Broad Institute Genomics Platform"/>
            <consortium name="The Broad Institute Genome Sequencing Center for Infectious Disease"/>
            <person name="Wu L."/>
            <person name="Ma J."/>
        </authorList>
    </citation>
    <scope>NUCLEOTIDE SEQUENCE [LARGE SCALE GENOMIC DNA]</scope>
    <source>
        <strain evidence="8">TISTR 1827</strain>
    </source>
</reference>
<accession>A0ABW5QTK2</accession>
<evidence type="ECO:0000256" key="4">
    <source>
        <dbReference type="ARBA" id="ARBA00022840"/>
    </source>
</evidence>
<dbReference type="PROSITE" id="PS50011">
    <property type="entry name" value="PROTEIN_KINASE_DOM"/>
    <property type="match status" value="1"/>
</dbReference>
<protein>
    <submittedName>
        <fullName evidence="7">Protein kinase</fullName>
    </submittedName>
</protein>
<dbReference type="PANTHER" id="PTHR43289">
    <property type="entry name" value="MITOGEN-ACTIVATED PROTEIN KINASE KINASE KINASE 20-RELATED"/>
    <property type="match status" value="1"/>
</dbReference>
<sequence>MASQQLSEWSAGSVIGGRYRIAGILGRGGMGTVYAAEDLKLHGKLRAIKAPGGQAGNKRSFAEEAEVLMKLSHPHLPQIVDYSPPNEEGPAWFAMDYIPGDTIATLIRERARPIPFTDIIRIALQLCSALAYMHGQSPPVIHRDLKPSNVMIDKSGYVRLIDFGIARSYKPEGGEDTELLGTPGFAAPEQQGGSQSGVWTDVYGLGALLYYMATGGRRYEGAGRRGEPWKWLKPDIPVPFRRVLERMLDEVPSRRYVSMDDAAAALQSILPEEQGRSPREPGMTASGTFAVHVLSLSGGTGGSFIAVTLAKLLAKQGVKVAAAEHPLVRPEWHALIGGGAGRLWRKGPAVRAADASDSRYMTWTNADNVLWHGLKPDGPADWHGGGRESFELMLQAVSASVTVIDRSAYWEEEAARKELLDADAVVIVADPFPSKWRAARLELLRRLTLERGKDGKYTVWIANKDMPFRGRLEWLDLLPPEGTIRFPLMPAAEVCGLVWKGLWMTDDKKMAAAAERALRPLLDGLKRRLRTRAGRL</sequence>
<name>A0ABW5QTK2_9BACL</name>
<proteinExistence type="predicted"/>
<keyword evidence="8" id="KW-1185">Reference proteome</keyword>
<dbReference type="PROSITE" id="PS00108">
    <property type="entry name" value="PROTEIN_KINASE_ST"/>
    <property type="match status" value="1"/>
</dbReference>
<evidence type="ECO:0000256" key="3">
    <source>
        <dbReference type="ARBA" id="ARBA00022777"/>
    </source>
</evidence>
<dbReference type="Pfam" id="PF00069">
    <property type="entry name" value="Pkinase"/>
    <property type="match status" value="1"/>
</dbReference>
<evidence type="ECO:0000256" key="5">
    <source>
        <dbReference type="PROSITE-ProRule" id="PRU10141"/>
    </source>
</evidence>
<dbReference type="InterPro" id="IPR017441">
    <property type="entry name" value="Protein_kinase_ATP_BS"/>
</dbReference>
<dbReference type="Gene3D" id="3.30.200.20">
    <property type="entry name" value="Phosphorylase Kinase, domain 1"/>
    <property type="match status" value="1"/>
</dbReference>
<gene>
    <name evidence="7" type="ORF">ACFSW5_05430</name>
</gene>
<keyword evidence="1" id="KW-0808">Transferase</keyword>
<evidence type="ECO:0000256" key="2">
    <source>
        <dbReference type="ARBA" id="ARBA00022741"/>
    </source>
</evidence>
<dbReference type="PANTHER" id="PTHR43289:SF34">
    <property type="entry name" value="SERINE_THREONINE-PROTEIN KINASE YBDM-RELATED"/>
    <property type="match status" value="1"/>
</dbReference>
<dbReference type="PROSITE" id="PS00107">
    <property type="entry name" value="PROTEIN_KINASE_ATP"/>
    <property type="match status" value="1"/>
</dbReference>
<dbReference type="GO" id="GO:0016301">
    <property type="term" value="F:kinase activity"/>
    <property type="evidence" value="ECO:0007669"/>
    <property type="project" value="UniProtKB-KW"/>
</dbReference>
<evidence type="ECO:0000313" key="7">
    <source>
        <dbReference type="EMBL" id="MFD2659707.1"/>
    </source>
</evidence>
<keyword evidence="3 7" id="KW-0418">Kinase</keyword>
<evidence type="ECO:0000259" key="6">
    <source>
        <dbReference type="PROSITE" id="PS50011"/>
    </source>
</evidence>
<comment type="caution">
    <text evidence="7">The sequence shown here is derived from an EMBL/GenBank/DDBJ whole genome shotgun (WGS) entry which is preliminary data.</text>
</comment>
<dbReference type="InterPro" id="IPR011009">
    <property type="entry name" value="Kinase-like_dom_sf"/>
</dbReference>
<organism evidence="7 8">
    <name type="scientific">Paenibacillus thailandensis</name>
    <dbReference type="NCBI Taxonomy" id="393250"/>
    <lineage>
        <taxon>Bacteria</taxon>
        <taxon>Bacillati</taxon>
        <taxon>Bacillota</taxon>
        <taxon>Bacilli</taxon>
        <taxon>Bacillales</taxon>
        <taxon>Paenibacillaceae</taxon>
        <taxon>Paenibacillus</taxon>
    </lineage>
</organism>
<keyword evidence="2 5" id="KW-0547">Nucleotide-binding</keyword>
<dbReference type="InterPro" id="IPR000719">
    <property type="entry name" value="Prot_kinase_dom"/>
</dbReference>
<dbReference type="Gene3D" id="1.10.510.10">
    <property type="entry name" value="Transferase(Phosphotransferase) domain 1"/>
    <property type="match status" value="1"/>
</dbReference>
<dbReference type="CDD" id="cd14014">
    <property type="entry name" value="STKc_PknB_like"/>
    <property type="match status" value="1"/>
</dbReference>
<dbReference type="SMART" id="SM00220">
    <property type="entry name" value="S_TKc"/>
    <property type="match status" value="1"/>
</dbReference>
<evidence type="ECO:0000313" key="8">
    <source>
        <dbReference type="Proteomes" id="UP001597493"/>
    </source>
</evidence>